<feature type="active site" description="Proton acceptor" evidence="13">
    <location>
        <position position="357"/>
    </location>
</feature>
<dbReference type="InterPro" id="IPR020617">
    <property type="entry name" value="Thiolase_C"/>
</dbReference>
<evidence type="ECO:0000313" key="18">
    <source>
        <dbReference type="Proteomes" id="UP000664073"/>
    </source>
</evidence>
<feature type="domain" description="Thiolase N-terminal" evidence="15">
    <location>
        <begin position="5"/>
        <end position="269"/>
    </location>
</feature>
<reference evidence="17" key="1">
    <citation type="submission" date="2021-03" db="EMBL/GenBank/DDBJ databases">
        <title>The complete genome sequence of Acetobacter sp. TBRC 12339.</title>
        <authorList>
            <person name="Charoenyingcharoen P."/>
            <person name="Yukphan P."/>
        </authorList>
    </citation>
    <scope>NUCLEOTIDE SEQUENCE</scope>
    <source>
        <strain evidence="17">TBRC 12339</strain>
    </source>
</reference>
<comment type="pathway">
    <text evidence="2">Aromatic compound metabolism; beta-ketoadipate pathway; acetyl-CoA and succinyl-CoA from 3-oxoadipate: step 2/2.</text>
</comment>
<keyword evidence="6 14" id="KW-0808">Transferase</keyword>
<comment type="similarity">
    <text evidence="3 14">Belongs to the thiolase-like superfamily. Thiolase family.</text>
</comment>
<comment type="caution">
    <text evidence="17">The sequence shown here is derived from an EMBL/GenBank/DDBJ whole genome shotgun (WGS) entry which is preliminary data.</text>
</comment>
<evidence type="ECO:0000256" key="7">
    <source>
        <dbReference type="ARBA" id="ARBA00022752"/>
    </source>
</evidence>
<dbReference type="InterPro" id="IPR012793">
    <property type="entry name" value="PcaF"/>
</dbReference>
<evidence type="ECO:0000256" key="9">
    <source>
        <dbReference type="ARBA" id="ARBA00023315"/>
    </source>
</evidence>
<dbReference type="Gene3D" id="3.40.47.10">
    <property type="match status" value="1"/>
</dbReference>
<dbReference type="EMBL" id="JAFVMH010000007">
    <property type="protein sequence ID" value="MBO1326115.1"/>
    <property type="molecule type" value="Genomic_DNA"/>
</dbReference>
<dbReference type="CDD" id="cd00751">
    <property type="entry name" value="thiolase"/>
    <property type="match status" value="1"/>
</dbReference>
<evidence type="ECO:0000256" key="1">
    <source>
        <dbReference type="ARBA" id="ARBA00003720"/>
    </source>
</evidence>
<dbReference type="SUPFAM" id="SSF53901">
    <property type="entry name" value="Thiolase-like"/>
    <property type="match status" value="2"/>
</dbReference>
<name>A0A939HN74_9PROT</name>
<dbReference type="PANTHER" id="PTHR18919">
    <property type="entry name" value="ACETYL-COA C-ACYLTRANSFERASE"/>
    <property type="match status" value="1"/>
</dbReference>
<feature type="active site" description="Proton acceptor" evidence="13">
    <location>
        <position position="387"/>
    </location>
</feature>
<evidence type="ECO:0000256" key="11">
    <source>
        <dbReference type="ARBA" id="ARBA00041222"/>
    </source>
</evidence>
<evidence type="ECO:0000313" key="17">
    <source>
        <dbReference type="EMBL" id="MBO1326115.1"/>
    </source>
</evidence>
<dbReference type="Pfam" id="PF00108">
    <property type="entry name" value="Thiolase_N"/>
    <property type="match status" value="1"/>
</dbReference>
<gene>
    <name evidence="17" type="primary">pcaF</name>
    <name evidence="17" type="ORF">J2D77_13240</name>
</gene>
<protein>
    <recommendedName>
        <fullName evidence="5">Beta-ketoadipyl-CoA thiolase</fullName>
        <ecNumber evidence="4">2.3.1.174</ecNumber>
    </recommendedName>
    <alternativeName>
        <fullName evidence="11">3-oxoadipyl-CoA thiolase</fullName>
    </alternativeName>
</protein>
<evidence type="ECO:0000256" key="8">
    <source>
        <dbReference type="ARBA" id="ARBA00022797"/>
    </source>
</evidence>
<dbReference type="InterPro" id="IPR020613">
    <property type="entry name" value="Thiolase_CS"/>
</dbReference>
<evidence type="ECO:0000256" key="4">
    <source>
        <dbReference type="ARBA" id="ARBA00012233"/>
    </source>
</evidence>
<dbReference type="RefSeq" id="WP_207846793.1">
    <property type="nucleotide sequence ID" value="NZ_JAFVMH010000007.1"/>
</dbReference>
<feature type="active site" description="Acyl-thioester intermediate" evidence="13">
    <location>
        <position position="90"/>
    </location>
</feature>
<evidence type="ECO:0000259" key="16">
    <source>
        <dbReference type="Pfam" id="PF02803"/>
    </source>
</evidence>
<evidence type="ECO:0000256" key="13">
    <source>
        <dbReference type="PIRSR" id="PIRSR000429-1"/>
    </source>
</evidence>
<dbReference type="AlphaFoldDB" id="A0A939HN74"/>
<evidence type="ECO:0000256" key="5">
    <source>
        <dbReference type="ARBA" id="ARBA00016181"/>
    </source>
</evidence>
<dbReference type="EC" id="2.3.1.174" evidence="4"/>
<evidence type="ECO:0000256" key="12">
    <source>
        <dbReference type="ARBA" id="ARBA00048527"/>
    </source>
</evidence>
<dbReference type="Proteomes" id="UP000664073">
    <property type="component" value="Unassembled WGS sequence"/>
</dbReference>
<dbReference type="GO" id="GO:0042619">
    <property type="term" value="P:poly-hydroxybutyrate biosynthetic process"/>
    <property type="evidence" value="ECO:0007669"/>
    <property type="project" value="UniProtKB-KW"/>
</dbReference>
<sequence>MAEAFICDFTRTPIGRFGGALKDVRADDLAAHPLRTLRERNAGVDWDALDDCYMGCANQAGEDNRDVARMAVLLAGYPVGTPASTLNRLCGSGLDAVGTAARMIRTGEGDLLLAGGVESMTRAPFVMGKAPEAFCRQAELQDTTIGWRFVNPAMKAQWGVDTMPETAENVAERFQISRKDQDLFAYTSQQRTKRAQENGFFAREITPVTIPTRKGETTVARDEHPRPDTTLETLAKLRAPFRKEGGTVTAGNASGVNDGAAALLLASEEGARRHGLTPRARIVAMATAGVEPAIMGMGPAPAVQKLLARTGLGLADIDLIELNEAFASQSLAVLRALGLPDDAPHVNPHGGAIALGHPLGMSGARLALTAVNALDSLGLGRAIATMCIGVGQGIALLLERV</sequence>
<dbReference type="PIRSF" id="PIRSF000429">
    <property type="entry name" value="Ac-CoA_Ac_transf"/>
    <property type="match status" value="1"/>
</dbReference>
<comment type="pathway">
    <text evidence="10">Metabolic intermediate biosynthesis; (R)-mevalonate biosynthesis; (R)-mevalonate from acetyl-CoA: step 1/3.</text>
</comment>
<evidence type="ECO:0000256" key="2">
    <source>
        <dbReference type="ARBA" id="ARBA00005071"/>
    </source>
</evidence>
<keyword evidence="8" id="KW-0058">Aromatic hydrocarbons catabolism</keyword>
<keyword evidence="7" id="KW-0583">PHB biosynthesis</keyword>
<dbReference type="InterPro" id="IPR020616">
    <property type="entry name" value="Thiolase_N"/>
</dbReference>
<comment type="catalytic activity">
    <reaction evidence="12">
        <text>succinyl-CoA + acetyl-CoA = 3-oxoadipyl-CoA + CoA</text>
        <dbReference type="Rhea" id="RHEA:19481"/>
        <dbReference type="ChEBI" id="CHEBI:57287"/>
        <dbReference type="ChEBI" id="CHEBI:57288"/>
        <dbReference type="ChEBI" id="CHEBI:57292"/>
        <dbReference type="ChEBI" id="CHEBI:57348"/>
        <dbReference type="EC" id="2.3.1.174"/>
    </reaction>
</comment>
<dbReference type="GO" id="GO:0019619">
    <property type="term" value="P:3,4-dihydroxybenzoate catabolic process"/>
    <property type="evidence" value="ECO:0007669"/>
    <property type="project" value="InterPro"/>
</dbReference>
<dbReference type="NCBIfam" id="NF006551">
    <property type="entry name" value="PRK09050.1"/>
    <property type="match status" value="1"/>
</dbReference>
<dbReference type="Pfam" id="PF02803">
    <property type="entry name" value="Thiolase_C"/>
    <property type="match status" value="1"/>
</dbReference>
<dbReference type="GO" id="GO:0033812">
    <property type="term" value="F:3-oxoadipyl-CoA thiolase activity"/>
    <property type="evidence" value="ECO:0007669"/>
    <property type="project" value="UniProtKB-EC"/>
</dbReference>
<evidence type="ECO:0000256" key="10">
    <source>
        <dbReference type="ARBA" id="ARBA00037924"/>
    </source>
</evidence>
<evidence type="ECO:0000256" key="3">
    <source>
        <dbReference type="ARBA" id="ARBA00010982"/>
    </source>
</evidence>
<dbReference type="FunFam" id="3.40.47.10:FF:000010">
    <property type="entry name" value="Acetyl-CoA acetyltransferase (Thiolase)"/>
    <property type="match status" value="1"/>
</dbReference>
<feature type="domain" description="Thiolase C-terminal" evidence="16">
    <location>
        <begin position="277"/>
        <end position="400"/>
    </location>
</feature>
<dbReference type="PROSITE" id="PS00737">
    <property type="entry name" value="THIOLASE_2"/>
    <property type="match status" value="1"/>
</dbReference>
<dbReference type="NCBIfam" id="TIGR02430">
    <property type="entry name" value="pcaF"/>
    <property type="match status" value="1"/>
</dbReference>
<dbReference type="PROSITE" id="PS00098">
    <property type="entry name" value="THIOLASE_1"/>
    <property type="match status" value="1"/>
</dbReference>
<dbReference type="PANTHER" id="PTHR18919:SF107">
    <property type="entry name" value="ACETYL-COA ACETYLTRANSFERASE, CYTOSOLIC"/>
    <property type="match status" value="1"/>
</dbReference>
<accession>A0A939HN74</accession>
<evidence type="ECO:0000259" key="15">
    <source>
        <dbReference type="Pfam" id="PF00108"/>
    </source>
</evidence>
<dbReference type="InterPro" id="IPR020610">
    <property type="entry name" value="Thiolase_AS"/>
</dbReference>
<evidence type="ECO:0000256" key="6">
    <source>
        <dbReference type="ARBA" id="ARBA00022679"/>
    </source>
</evidence>
<dbReference type="NCBIfam" id="TIGR01930">
    <property type="entry name" value="AcCoA-C-Actrans"/>
    <property type="match status" value="1"/>
</dbReference>
<dbReference type="InterPro" id="IPR002155">
    <property type="entry name" value="Thiolase"/>
</dbReference>
<comment type="function">
    <text evidence="1">Catalyzes thiolytic cleavage of beta-ketoadipyl-CoA to succinyl-CoA and acetyl-CoA.</text>
</comment>
<proteinExistence type="inferred from homology"/>
<keyword evidence="18" id="KW-1185">Reference proteome</keyword>
<evidence type="ECO:0000256" key="14">
    <source>
        <dbReference type="RuleBase" id="RU003557"/>
    </source>
</evidence>
<dbReference type="PROSITE" id="PS00099">
    <property type="entry name" value="THIOLASE_3"/>
    <property type="match status" value="1"/>
</dbReference>
<organism evidence="17 18">
    <name type="scientific">Acetobacter garciniae</name>
    <dbReference type="NCBI Taxonomy" id="2817435"/>
    <lineage>
        <taxon>Bacteria</taxon>
        <taxon>Pseudomonadati</taxon>
        <taxon>Pseudomonadota</taxon>
        <taxon>Alphaproteobacteria</taxon>
        <taxon>Acetobacterales</taxon>
        <taxon>Acetobacteraceae</taxon>
        <taxon>Acetobacter</taxon>
    </lineage>
</organism>
<dbReference type="InterPro" id="IPR016039">
    <property type="entry name" value="Thiolase-like"/>
</dbReference>
<keyword evidence="9 14" id="KW-0012">Acyltransferase</keyword>
<dbReference type="InterPro" id="IPR020615">
    <property type="entry name" value="Thiolase_acyl_enz_int_AS"/>
</dbReference>